<keyword evidence="7 9" id="KW-0573">Peptidoglycan synthesis</keyword>
<evidence type="ECO:0000256" key="9">
    <source>
        <dbReference type="PROSITE-ProRule" id="PRU01373"/>
    </source>
</evidence>
<gene>
    <name evidence="11" type="ORF">SAMN04488498_15714</name>
</gene>
<dbReference type="InterPro" id="IPR050979">
    <property type="entry name" value="LD-transpeptidase"/>
</dbReference>
<dbReference type="PROSITE" id="PS52029">
    <property type="entry name" value="LD_TPASE"/>
    <property type="match status" value="1"/>
</dbReference>
<evidence type="ECO:0000256" key="1">
    <source>
        <dbReference type="ARBA" id="ARBA00004752"/>
    </source>
</evidence>
<organism evidence="11 12">
    <name type="scientific">Neomesorhizobium albiziae</name>
    <dbReference type="NCBI Taxonomy" id="335020"/>
    <lineage>
        <taxon>Bacteria</taxon>
        <taxon>Pseudomonadati</taxon>
        <taxon>Pseudomonadota</taxon>
        <taxon>Alphaproteobacteria</taxon>
        <taxon>Hyphomicrobiales</taxon>
        <taxon>Phyllobacteriaceae</taxon>
        <taxon>Neomesorhizobium</taxon>
    </lineage>
</organism>
<dbReference type="Gene3D" id="2.40.440.10">
    <property type="entry name" value="L,D-transpeptidase catalytic domain-like"/>
    <property type="match status" value="1"/>
</dbReference>
<evidence type="ECO:0000313" key="12">
    <source>
        <dbReference type="Proteomes" id="UP000323300"/>
    </source>
</evidence>
<feature type="domain" description="L,D-TPase catalytic" evidence="10">
    <location>
        <begin position="116"/>
        <end position="263"/>
    </location>
</feature>
<dbReference type="CDD" id="cd16913">
    <property type="entry name" value="YkuD_like"/>
    <property type="match status" value="1"/>
</dbReference>
<dbReference type="GO" id="GO:0005576">
    <property type="term" value="C:extracellular region"/>
    <property type="evidence" value="ECO:0007669"/>
    <property type="project" value="TreeGrafter"/>
</dbReference>
<evidence type="ECO:0000259" key="10">
    <source>
        <dbReference type="PROSITE" id="PS52029"/>
    </source>
</evidence>
<evidence type="ECO:0000313" key="11">
    <source>
        <dbReference type="EMBL" id="SFL20706.1"/>
    </source>
</evidence>
<feature type="active site" description="Nucleophile" evidence="9">
    <location>
        <position position="239"/>
    </location>
</feature>
<protein>
    <submittedName>
        <fullName evidence="11">Lipoprotein-anchoring transpeptidase ErfK/SrfK</fullName>
    </submittedName>
</protein>
<dbReference type="Proteomes" id="UP000323300">
    <property type="component" value="Unassembled WGS sequence"/>
</dbReference>
<evidence type="ECO:0000256" key="7">
    <source>
        <dbReference type="ARBA" id="ARBA00022984"/>
    </source>
</evidence>
<dbReference type="PANTHER" id="PTHR30582">
    <property type="entry name" value="L,D-TRANSPEPTIDASE"/>
    <property type="match status" value="1"/>
</dbReference>
<keyword evidence="4" id="KW-0808">Transferase</keyword>
<dbReference type="UniPathway" id="UPA00219"/>
<dbReference type="Pfam" id="PF03734">
    <property type="entry name" value="YkuD"/>
    <property type="match status" value="1"/>
</dbReference>
<keyword evidence="3" id="KW-0328">Glycosyltransferase</keyword>
<keyword evidence="8 9" id="KW-0961">Cell wall biogenesis/degradation</keyword>
<dbReference type="GO" id="GO:0071972">
    <property type="term" value="F:peptidoglycan L,D-transpeptidase activity"/>
    <property type="evidence" value="ECO:0007669"/>
    <property type="project" value="TreeGrafter"/>
</dbReference>
<evidence type="ECO:0000256" key="3">
    <source>
        <dbReference type="ARBA" id="ARBA00022676"/>
    </source>
</evidence>
<comment type="similarity">
    <text evidence="2">Belongs to the YkuD family.</text>
</comment>
<dbReference type="AlphaFoldDB" id="A0A1I4FV62"/>
<evidence type="ECO:0000256" key="6">
    <source>
        <dbReference type="ARBA" id="ARBA00022960"/>
    </source>
</evidence>
<keyword evidence="12" id="KW-1185">Reference proteome</keyword>
<dbReference type="PANTHER" id="PTHR30582:SF24">
    <property type="entry name" value="L,D-TRANSPEPTIDASE ERFK_SRFK-RELATED"/>
    <property type="match status" value="1"/>
</dbReference>
<dbReference type="InterPro" id="IPR005490">
    <property type="entry name" value="LD_TPept_cat_dom"/>
</dbReference>
<keyword evidence="11" id="KW-0449">Lipoprotein</keyword>
<proteinExistence type="inferred from homology"/>
<keyword evidence="5" id="KW-0378">Hydrolase</keyword>
<dbReference type="EMBL" id="FOSL01000057">
    <property type="protein sequence ID" value="SFL20706.1"/>
    <property type="molecule type" value="Genomic_DNA"/>
</dbReference>
<keyword evidence="6 9" id="KW-0133">Cell shape</keyword>
<accession>A0A1I4FV62</accession>
<evidence type="ECO:0000256" key="5">
    <source>
        <dbReference type="ARBA" id="ARBA00022801"/>
    </source>
</evidence>
<evidence type="ECO:0000256" key="4">
    <source>
        <dbReference type="ARBA" id="ARBA00022679"/>
    </source>
</evidence>
<feature type="active site" description="Proton donor/acceptor" evidence="9">
    <location>
        <position position="223"/>
    </location>
</feature>
<reference evidence="11 12" key="1">
    <citation type="submission" date="2016-10" db="EMBL/GenBank/DDBJ databases">
        <authorList>
            <person name="Varghese N."/>
            <person name="Submissions S."/>
        </authorList>
    </citation>
    <scope>NUCLEOTIDE SEQUENCE [LARGE SCALE GENOMIC DNA]</scope>
    <source>
        <strain evidence="11 12">DSM 21822</strain>
    </source>
</reference>
<sequence length="270" mass="30416">MQAFRALLYLQTRQKDPMSKFSRRRLLATATTCAAFATLTACTSVRERDQRAFGQTIVPRPEQLPQFGVDPLFGDYHQMYAATFDDGYDIPAVPIEEIDPKYYRQAVPDPTGEQPGTVVVDTSNHFLYFVGNMGDALRYGVGLGREGFEWSGRGVIQWKQKWPRWFPPDEMIDRQPELEKYRARQIPGTNNWEGGMEPGVMNPLGARALYVFQDGKDTLYRLHGSPEWSSIGKSVSSGCVRLINQDIIDLYDRVPDGAPMVVRSGLPSVG</sequence>
<dbReference type="GO" id="GO:0018104">
    <property type="term" value="P:peptidoglycan-protein cross-linking"/>
    <property type="evidence" value="ECO:0007669"/>
    <property type="project" value="TreeGrafter"/>
</dbReference>
<evidence type="ECO:0000256" key="2">
    <source>
        <dbReference type="ARBA" id="ARBA00005992"/>
    </source>
</evidence>
<dbReference type="SUPFAM" id="SSF141523">
    <property type="entry name" value="L,D-transpeptidase catalytic domain-like"/>
    <property type="match status" value="1"/>
</dbReference>
<dbReference type="GO" id="GO:0008360">
    <property type="term" value="P:regulation of cell shape"/>
    <property type="evidence" value="ECO:0007669"/>
    <property type="project" value="UniProtKB-UniRule"/>
</dbReference>
<name>A0A1I4FV62_9HYPH</name>
<evidence type="ECO:0000256" key="8">
    <source>
        <dbReference type="ARBA" id="ARBA00023316"/>
    </source>
</evidence>
<dbReference type="InterPro" id="IPR038063">
    <property type="entry name" value="Transpep_catalytic_dom"/>
</dbReference>
<comment type="pathway">
    <text evidence="1 9">Cell wall biogenesis; peptidoglycan biosynthesis.</text>
</comment>
<dbReference type="GO" id="GO:0071555">
    <property type="term" value="P:cell wall organization"/>
    <property type="evidence" value="ECO:0007669"/>
    <property type="project" value="UniProtKB-UniRule"/>
</dbReference>
<dbReference type="GO" id="GO:0016757">
    <property type="term" value="F:glycosyltransferase activity"/>
    <property type="evidence" value="ECO:0007669"/>
    <property type="project" value="UniProtKB-KW"/>
</dbReference>